<protein>
    <recommendedName>
        <fullName evidence="4">DUF1120 domain-containing protein</fullName>
    </recommendedName>
</protein>
<keyword evidence="1" id="KW-0732">Signal</keyword>
<accession>A0A0D0TPH5</accession>
<gene>
    <name evidence="2" type="ORF">PFLU3_07230</name>
</gene>
<sequence>MTNSMKPHRRFAGVVKAASLPLALCCTLLAPPDALAENCRLSLSQPRIDYGSIRRDAEAQSTTVVLAVRSLSVNVLCIEPAAMALRFVGAAADGQGFRFGREGRYRLSLKNAQVDGRPVDWAVAHVSGAPASGQLLPGQAVVAHAAGRPVVGRRLTALVEIKTELPSNALAVRSEIHLEGQGSFELVSSGVPPSQ</sequence>
<dbReference type="Proteomes" id="UP000032210">
    <property type="component" value="Unassembled WGS sequence"/>
</dbReference>
<name>A0A0D0TPH5_PSEFL</name>
<dbReference type="EMBL" id="JXCQ01000005">
    <property type="protein sequence ID" value="KIR23749.1"/>
    <property type="molecule type" value="Genomic_DNA"/>
</dbReference>
<comment type="caution">
    <text evidence="2">The sequence shown here is derived from an EMBL/GenBank/DDBJ whole genome shotgun (WGS) entry which is preliminary data.</text>
</comment>
<dbReference type="PATRIC" id="fig|294.125.peg.740"/>
<evidence type="ECO:0008006" key="4">
    <source>
        <dbReference type="Google" id="ProtNLM"/>
    </source>
</evidence>
<evidence type="ECO:0000313" key="3">
    <source>
        <dbReference type="Proteomes" id="UP000032210"/>
    </source>
</evidence>
<evidence type="ECO:0000256" key="1">
    <source>
        <dbReference type="SAM" id="SignalP"/>
    </source>
</evidence>
<proteinExistence type="predicted"/>
<feature type="chain" id="PRO_5002238226" description="DUF1120 domain-containing protein" evidence="1">
    <location>
        <begin position="37"/>
        <end position="195"/>
    </location>
</feature>
<organism evidence="2 3">
    <name type="scientific">Pseudomonas fluorescens</name>
    <dbReference type="NCBI Taxonomy" id="294"/>
    <lineage>
        <taxon>Bacteria</taxon>
        <taxon>Pseudomonadati</taxon>
        <taxon>Pseudomonadota</taxon>
        <taxon>Gammaproteobacteria</taxon>
        <taxon>Pseudomonadales</taxon>
        <taxon>Pseudomonadaceae</taxon>
        <taxon>Pseudomonas</taxon>
    </lineage>
</organism>
<evidence type="ECO:0000313" key="2">
    <source>
        <dbReference type="EMBL" id="KIR23749.1"/>
    </source>
</evidence>
<feature type="signal peptide" evidence="1">
    <location>
        <begin position="1"/>
        <end position="36"/>
    </location>
</feature>
<reference evidence="2 3" key="1">
    <citation type="submission" date="2015-01" db="EMBL/GenBank/DDBJ databases">
        <title>Genome sequence of the beneficial rhizobacterium Pseudomonas fluorescens 2-79.</title>
        <authorList>
            <person name="Thuermer A."/>
            <person name="Daniel R."/>
        </authorList>
    </citation>
    <scope>NUCLEOTIDE SEQUENCE [LARGE SCALE GENOMIC DNA]</scope>
    <source>
        <strain evidence="2 3">2-79</strain>
    </source>
</reference>
<dbReference type="AlphaFoldDB" id="A0A0D0TPH5"/>